<protein>
    <recommendedName>
        <fullName evidence="2">glutamate racemase</fullName>
        <ecNumber evidence="2">5.1.1.3</ecNumber>
    </recommendedName>
</protein>
<evidence type="ECO:0000256" key="5">
    <source>
        <dbReference type="ARBA" id="ARBA00023235"/>
    </source>
</evidence>
<keyword evidence="5" id="KW-0413">Isomerase</keyword>
<evidence type="ECO:0000256" key="2">
    <source>
        <dbReference type="ARBA" id="ARBA00013090"/>
    </source>
</evidence>
<dbReference type="SUPFAM" id="SSF53681">
    <property type="entry name" value="Aspartate/glutamate racemase"/>
    <property type="match status" value="2"/>
</dbReference>
<keyword evidence="4" id="KW-0573">Peptidoglycan synthesis</keyword>
<dbReference type="HAMAP" id="MF_00258">
    <property type="entry name" value="Glu_racemase"/>
    <property type="match status" value="1"/>
</dbReference>
<evidence type="ECO:0000256" key="4">
    <source>
        <dbReference type="ARBA" id="ARBA00022984"/>
    </source>
</evidence>
<reference evidence="7" key="1">
    <citation type="submission" date="2020-11" db="EMBL/GenBank/DDBJ databases">
        <authorList>
            <person name="Tran Van P."/>
        </authorList>
    </citation>
    <scope>NUCLEOTIDE SEQUENCE</scope>
</reference>
<dbReference type="GO" id="GO:0071555">
    <property type="term" value="P:cell wall organization"/>
    <property type="evidence" value="ECO:0007669"/>
    <property type="project" value="UniProtKB-KW"/>
</dbReference>
<proteinExistence type="inferred from homology"/>
<dbReference type="AlphaFoldDB" id="A0A7R9AIS3"/>
<dbReference type="GO" id="GO:0008881">
    <property type="term" value="F:glutamate racemase activity"/>
    <property type="evidence" value="ECO:0007669"/>
    <property type="project" value="UniProtKB-EC"/>
</dbReference>
<dbReference type="InterPro" id="IPR033134">
    <property type="entry name" value="Asp/Glu_racemase_AS_2"/>
</dbReference>
<keyword evidence="8" id="KW-1185">Reference proteome</keyword>
<evidence type="ECO:0000313" key="8">
    <source>
        <dbReference type="Proteomes" id="UP000677054"/>
    </source>
</evidence>
<dbReference type="NCBIfam" id="TIGR00067">
    <property type="entry name" value="glut_race"/>
    <property type="match status" value="1"/>
</dbReference>
<dbReference type="FunFam" id="3.40.50.1860:FF:000001">
    <property type="entry name" value="Glutamate racemase"/>
    <property type="match status" value="1"/>
</dbReference>
<name>A0A7R9AIS3_9CRUS</name>
<evidence type="ECO:0000256" key="3">
    <source>
        <dbReference type="ARBA" id="ARBA00022960"/>
    </source>
</evidence>
<dbReference type="OrthoDB" id="408517at2759"/>
<feature type="non-terminal residue" evidence="7">
    <location>
        <position position="301"/>
    </location>
</feature>
<dbReference type="EMBL" id="LR911488">
    <property type="protein sequence ID" value="CAD7254709.1"/>
    <property type="molecule type" value="Genomic_DNA"/>
</dbReference>
<dbReference type="EMBL" id="CAJPEV010011970">
    <property type="protein sequence ID" value="CAG0906362.1"/>
    <property type="molecule type" value="Genomic_DNA"/>
</dbReference>
<evidence type="ECO:0000256" key="6">
    <source>
        <dbReference type="ARBA" id="ARBA00023316"/>
    </source>
</evidence>
<dbReference type="InterPro" id="IPR018187">
    <property type="entry name" value="Asp/Glu_racemase_AS_1"/>
</dbReference>
<dbReference type="Gene3D" id="3.40.50.1860">
    <property type="match status" value="2"/>
</dbReference>
<dbReference type="EC" id="5.1.1.3" evidence="2"/>
<dbReference type="InterPro" id="IPR015942">
    <property type="entry name" value="Asp/Glu/hydantoin_racemase"/>
</dbReference>
<dbReference type="PANTHER" id="PTHR21198:SF2">
    <property type="entry name" value="GLUTAMATE RACEMASE"/>
    <property type="match status" value="1"/>
</dbReference>
<accession>A0A7R9AIS3</accession>
<feature type="non-terminal residue" evidence="7">
    <location>
        <position position="1"/>
    </location>
</feature>
<dbReference type="GO" id="GO:0008360">
    <property type="term" value="P:regulation of cell shape"/>
    <property type="evidence" value="ECO:0007669"/>
    <property type="project" value="UniProtKB-KW"/>
</dbReference>
<dbReference type="InterPro" id="IPR001920">
    <property type="entry name" value="Asp/Glu_race"/>
</dbReference>
<dbReference type="PANTHER" id="PTHR21198">
    <property type="entry name" value="GLUTAMATE RACEMASE"/>
    <property type="match status" value="1"/>
</dbReference>
<sequence>KKGEEMVKDLQMKYQTLQQKQASGELAPVEIEKQAAALKQEEAKLGEFEQSIANAIHHFLPNERLIYFGDTVHLPYGDKSADAIRYYSLRISKFLLEQDCKMIIIACNSASSAAYDMLLDFFEGKALFVNVVDPLVNAVISQAYKNVGVIATKATINSSIYKNKIKSLNQKVKVNQVATPLLAPMIEEGFYSGNISKSVIENYLSHPDLKNIDALLLACTHYPLIRNEINEYYSGQVAILDSTDVVRDEVKRILTEEGLLCENRIGHDAFYVSDYTSSFEETAKNFYVFVSCDKSDDNQSV</sequence>
<dbReference type="InterPro" id="IPR004391">
    <property type="entry name" value="Glu_race"/>
</dbReference>
<keyword evidence="3" id="KW-0133">Cell shape</keyword>
<dbReference type="PROSITE" id="PS00923">
    <property type="entry name" value="ASP_GLU_RACEMASE_1"/>
    <property type="match status" value="1"/>
</dbReference>
<evidence type="ECO:0000313" key="7">
    <source>
        <dbReference type="EMBL" id="CAD7254709.1"/>
    </source>
</evidence>
<evidence type="ECO:0000256" key="1">
    <source>
        <dbReference type="ARBA" id="ARBA00001602"/>
    </source>
</evidence>
<dbReference type="PROSITE" id="PS00924">
    <property type="entry name" value="ASP_GLU_RACEMASE_2"/>
    <property type="match status" value="1"/>
</dbReference>
<gene>
    <name evidence="7" type="ORF">DSTB1V02_LOCUS14455</name>
</gene>
<dbReference type="Proteomes" id="UP000677054">
    <property type="component" value="Unassembled WGS sequence"/>
</dbReference>
<organism evidence="7">
    <name type="scientific">Darwinula stevensoni</name>
    <dbReference type="NCBI Taxonomy" id="69355"/>
    <lineage>
        <taxon>Eukaryota</taxon>
        <taxon>Metazoa</taxon>
        <taxon>Ecdysozoa</taxon>
        <taxon>Arthropoda</taxon>
        <taxon>Crustacea</taxon>
        <taxon>Oligostraca</taxon>
        <taxon>Ostracoda</taxon>
        <taxon>Podocopa</taxon>
        <taxon>Podocopida</taxon>
        <taxon>Darwinulocopina</taxon>
        <taxon>Darwinuloidea</taxon>
        <taxon>Darwinulidae</taxon>
        <taxon>Darwinula</taxon>
    </lineage>
</organism>
<dbReference type="Pfam" id="PF01177">
    <property type="entry name" value="Asp_Glu_race"/>
    <property type="match status" value="1"/>
</dbReference>
<keyword evidence="6" id="KW-0961">Cell wall biogenesis/degradation</keyword>
<comment type="catalytic activity">
    <reaction evidence="1">
        <text>L-glutamate = D-glutamate</text>
        <dbReference type="Rhea" id="RHEA:12813"/>
        <dbReference type="ChEBI" id="CHEBI:29985"/>
        <dbReference type="ChEBI" id="CHEBI:29986"/>
        <dbReference type="EC" id="5.1.1.3"/>
    </reaction>
</comment>